<comment type="subcellular location">
    <subcellularLocation>
        <location evidence="1">Cell membrane</location>
        <topology evidence="1">Single-pass type I membrane protein</topology>
    </subcellularLocation>
</comment>
<dbReference type="PROSITE" id="PS50835">
    <property type="entry name" value="IG_LIKE"/>
    <property type="match status" value="3"/>
</dbReference>
<feature type="transmembrane region" description="Helical" evidence="11">
    <location>
        <begin position="349"/>
        <end position="370"/>
    </location>
</feature>
<reference evidence="13" key="1">
    <citation type="submission" date="2025-08" db="UniProtKB">
        <authorList>
            <consortium name="Ensembl"/>
        </authorList>
    </citation>
    <scope>IDENTIFICATION</scope>
</reference>
<evidence type="ECO:0000259" key="12">
    <source>
        <dbReference type="PROSITE" id="PS50835"/>
    </source>
</evidence>
<evidence type="ECO:0000256" key="9">
    <source>
        <dbReference type="ARBA" id="ARBA00023319"/>
    </source>
</evidence>
<dbReference type="GeneTree" id="ENSGT00940000159142"/>
<dbReference type="SUPFAM" id="SSF48726">
    <property type="entry name" value="Immunoglobulin"/>
    <property type="match status" value="3"/>
</dbReference>
<evidence type="ECO:0000256" key="5">
    <source>
        <dbReference type="ARBA" id="ARBA00022989"/>
    </source>
</evidence>
<keyword evidence="14" id="KW-1185">Reference proteome</keyword>
<evidence type="ECO:0000313" key="13">
    <source>
        <dbReference type="Ensembl" id="ENSCCRP00000053143.2"/>
    </source>
</evidence>
<feature type="domain" description="Ig-like" evidence="12">
    <location>
        <begin position="133"/>
        <end position="239"/>
    </location>
</feature>
<dbReference type="InterPro" id="IPR003599">
    <property type="entry name" value="Ig_sub"/>
</dbReference>
<evidence type="ECO:0000256" key="10">
    <source>
        <dbReference type="SAM" id="MobiDB-lite"/>
    </source>
</evidence>
<dbReference type="Proteomes" id="UP001108240">
    <property type="component" value="Unplaced"/>
</dbReference>
<feature type="domain" description="Ig-like" evidence="12">
    <location>
        <begin position="1"/>
        <end position="95"/>
    </location>
</feature>
<keyword evidence="9" id="KW-0393">Immunoglobulin domain</keyword>
<dbReference type="Ensembl" id="ENSCCRT00000057617.2">
    <property type="protein sequence ID" value="ENSCCRP00000053143.2"/>
    <property type="gene ID" value="ENSCCRG00000060256.1"/>
</dbReference>
<sequence length="405" mass="45618">MKLLEDNAELDCEVIGNPIPEVQWWFIEGEERNETGTQLFDGAREDRIHINATYINHATSTLILNNLTLNDTGVYECRASNDPDRNDLRTPPKVKWIRSQANVIVFEQHNVPFGGHCGEHVDSNVPIRSAMCPKISFFIYSTTSNTEVGRVIISNAAITTSPEVNGQNQTSATLSCNLTNPTFPVKGHYWTNNGKIIDKSETNSDELYIEHEIKKVDYHSAGLYACVFLTEPQVNATIEVKVPPHVVAYKRSENANEKDKAVLTCMSQGYPLPTDWTWYKLKDDESVETAIVNGSDVKYEMKNTPNKTMLYVKDLDINSDMGMYQCQGTNQMGSDSDKIQLRVRSQLAALWPFLGIVAEVIILIAIIFIYEKRRKPDEINDGSAPLKSNAATNHKDKNVRQRNSN</sequence>
<dbReference type="InterPro" id="IPR013783">
    <property type="entry name" value="Ig-like_fold"/>
</dbReference>
<dbReference type="Pfam" id="PF13927">
    <property type="entry name" value="Ig_3"/>
    <property type="match status" value="2"/>
</dbReference>
<keyword evidence="5 11" id="KW-1133">Transmembrane helix</keyword>
<dbReference type="AlphaFoldDB" id="A0A8C1HIU4"/>
<organism evidence="13 14">
    <name type="scientific">Cyprinus carpio carpio</name>
    <dbReference type="NCBI Taxonomy" id="630221"/>
    <lineage>
        <taxon>Eukaryota</taxon>
        <taxon>Metazoa</taxon>
        <taxon>Chordata</taxon>
        <taxon>Craniata</taxon>
        <taxon>Vertebrata</taxon>
        <taxon>Euteleostomi</taxon>
        <taxon>Actinopterygii</taxon>
        <taxon>Neopterygii</taxon>
        <taxon>Teleostei</taxon>
        <taxon>Ostariophysi</taxon>
        <taxon>Cypriniformes</taxon>
        <taxon>Cyprinidae</taxon>
        <taxon>Cyprininae</taxon>
        <taxon>Cyprinus</taxon>
    </lineage>
</organism>
<name>A0A8C1HIU4_CYPCA</name>
<dbReference type="PRINTS" id="PR01856">
    <property type="entry name" value="BASIGIN"/>
</dbReference>
<evidence type="ECO:0000256" key="3">
    <source>
        <dbReference type="ARBA" id="ARBA00022692"/>
    </source>
</evidence>
<dbReference type="InterPro" id="IPR036179">
    <property type="entry name" value="Ig-like_dom_sf"/>
</dbReference>
<evidence type="ECO:0000256" key="11">
    <source>
        <dbReference type="SAM" id="Phobius"/>
    </source>
</evidence>
<keyword evidence="8" id="KW-0325">Glycoprotein</keyword>
<reference evidence="13" key="2">
    <citation type="submission" date="2025-09" db="UniProtKB">
        <authorList>
            <consortium name="Ensembl"/>
        </authorList>
    </citation>
    <scope>IDENTIFICATION</scope>
</reference>
<dbReference type="InterPro" id="IPR051275">
    <property type="entry name" value="Cell_adhesion_signaling"/>
</dbReference>
<dbReference type="Gene3D" id="2.60.40.10">
    <property type="entry name" value="Immunoglobulins"/>
    <property type="match status" value="3"/>
</dbReference>
<dbReference type="SMART" id="SM00408">
    <property type="entry name" value="IGc2"/>
    <property type="match status" value="2"/>
</dbReference>
<protein>
    <submittedName>
        <fullName evidence="13">Basigin</fullName>
    </submittedName>
</protein>
<dbReference type="InterPro" id="IPR003598">
    <property type="entry name" value="Ig_sub2"/>
</dbReference>
<evidence type="ECO:0000256" key="1">
    <source>
        <dbReference type="ARBA" id="ARBA00004251"/>
    </source>
</evidence>
<evidence type="ECO:0000256" key="2">
    <source>
        <dbReference type="ARBA" id="ARBA00022475"/>
    </source>
</evidence>
<dbReference type="FunFam" id="2.60.40.10:FF:000291">
    <property type="entry name" value="Neuroplastin b"/>
    <property type="match status" value="1"/>
</dbReference>
<keyword evidence="4" id="KW-0732">Signal</keyword>
<keyword evidence="7" id="KW-1015">Disulfide bond</keyword>
<proteinExistence type="predicted"/>
<keyword evidence="2" id="KW-1003">Cell membrane</keyword>
<evidence type="ECO:0000313" key="14">
    <source>
        <dbReference type="Proteomes" id="UP001108240"/>
    </source>
</evidence>
<evidence type="ECO:0000256" key="4">
    <source>
        <dbReference type="ARBA" id="ARBA00022729"/>
    </source>
</evidence>
<keyword evidence="3 11" id="KW-0812">Transmembrane</keyword>
<keyword evidence="6 11" id="KW-0472">Membrane</keyword>
<dbReference type="SMART" id="SM00409">
    <property type="entry name" value="IG"/>
    <property type="match status" value="3"/>
</dbReference>
<dbReference type="GO" id="GO:0005886">
    <property type="term" value="C:plasma membrane"/>
    <property type="evidence" value="ECO:0007669"/>
    <property type="project" value="UniProtKB-SubCell"/>
</dbReference>
<dbReference type="FunFam" id="2.60.40.10:FF:000387">
    <property type="entry name" value="Neuroplastin b"/>
    <property type="match status" value="1"/>
</dbReference>
<dbReference type="PANTHER" id="PTHR11640">
    <property type="entry name" value="NEPHRIN"/>
    <property type="match status" value="1"/>
</dbReference>
<evidence type="ECO:0000256" key="7">
    <source>
        <dbReference type="ARBA" id="ARBA00023157"/>
    </source>
</evidence>
<dbReference type="InterPro" id="IPR007110">
    <property type="entry name" value="Ig-like_dom"/>
</dbReference>
<feature type="region of interest" description="Disordered" evidence="10">
    <location>
        <begin position="379"/>
        <end position="405"/>
    </location>
</feature>
<evidence type="ECO:0000256" key="6">
    <source>
        <dbReference type="ARBA" id="ARBA00023136"/>
    </source>
</evidence>
<accession>A0A8C1HIU4</accession>
<feature type="domain" description="Ig-like" evidence="12">
    <location>
        <begin position="244"/>
        <end position="342"/>
    </location>
</feature>
<evidence type="ECO:0000256" key="8">
    <source>
        <dbReference type="ARBA" id="ARBA00023180"/>
    </source>
</evidence>